<comment type="similarity">
    <text evidence="7 10">Belongs to the fluoride channel Fluc/FEX (TC 1.A.43) family.</text>
</comment>
<accession>A0ABS8NA69</accession>
<evidence type="ECO:0000313" key="12">
    <source>
        <dbReference type="Proteomes" id="UP001165422"/>
    </source>
</evidence>
<dbReference type="EMBL" id="JAJJPB010000022">
    <property type="protein sequence ID" value="MCC9296054.1"/>
    <property type="molecule type" value="Genomic_DNA"/>
</dbReference>
<keyword evidence="6" id="KW-0407">Ion channel</keyword>
<evidence type="ECO:0000256" key="8">
    <source>
        <dbReference type="ARBA" id="ARBA00035585"/>
    </source>
</evidence>
<keyword evidence="12" id="KW-1185">Reference proteome</keyword>
<dbReference type="PANTHER" id="PTHR28259">
    <property type="entry name" value="FLUORIDE EXPORT PROTEIN 1-RELATED"/>
    <property type="match status" value="1"/>
</dbReference>
<comment type="catalytic activity">
    <reaction evidence="8">
        <text>fluoride(in) = fluoride(out)</text>
        <dbReference type="Rhea" id="RHEA:76159"/>
        <dbReference type="ChEBI" id="CHEBI:17051"/>
    </reaction>
    <physiologicalReaction direction="left-to-right" evidence="8">
        <dbReference type="Rhea" id="RHEA:76160"/>
    </physiologicalReaction>
</comment>
<dbReference type="Proteomes" id="UP001165422">
    <property type="component" value="Unassembled WGS sequence"/>
</dbReference>
<evidence type="ECO:0000256" key="10">
    <source>
        <dbReference type="RuleBase" id="RU004340"/>
    </source>
</evidence>
<dbReference type="PANTHER" id="PTHR28259:SF1">
    <property type="entry name" value="FLUORIDE EXPORT PROTEIN 1-RELATED"/>
    <property type="match status" value="1"/>
</dbReference>
<keyword evidence="5 10" id="KW-0472">Membrane</keyword>
<protein>
    <recommendedName>
        <fullName evidence="10">Fluoride-specific ion channel</fullName>
    </recommendedName>
</protein>
<evidence type="ECO:0000256" key="2">
    <source>
        <dbReference type="ARBA" id="ARBA00022475"/>
    </source>
</evidence>
<evidence type="ECO:0000256" key="7">
    <source>
        <dbReference type="ARBA" id="ARBA00035120"/>
    </source>
</evidence>
<dbReference type="RefSeq" id="WP_229981801.1">
    <property type="nucleotide sequence ID" value="NZ_JAJJPB010000022.1"/>
</dbReference>
<evidence type="ECO:0000256" key="4">
    <source>
        <dbReference type="ARBA" id="ARBA00022989"/>
    </source>
</evidence>
<keyword evidence="6" id="KW-0813">Transport</keyword>
<keyword evidence="4 10" id="KW-1133">Transmembrane helix</keyword>
<comment type="caution">
    <text evidence="10">Lacks conserved residue(s) required for the propagation of feature annotation.</text>
</comment>
<organism evidence="11 12">
    <name type="scientific">Clostridium aromativorans</name>
    <dbReference type="NCBI Taxonomy" id="2836848"/>
    <lineage>
        <taxon>Bacteria</taxon>
        <taxon>Bacillati</taxon>
        <taxon>Bacillota</taxon>
        <taxon>Clostridia</taxon>
        <taxon>Eubacteriales</taxon>
        <taxon>Clostridiaceae</taxon>
        <taxon>Clostridium</taxon>
    </lineage>
</organism>
<evidence type="ECO:0000256" key="1">
    <source>
        <dbReference type="ARBA" id="ARBA00004651"/>
    </source>
</evidence>
<reference evidence="11" key="1">
    <citation type="submission" date="2021-11" db="EMBL/GenBank/DDBJ databases">
        <authorList>
            <person name="Qingchun L."/>
            <person name="Dong Z."/>
            <person name="Zongwei Q."/>
            <person name="Jia Z."/>
            <person name="Duotao L."/>
        </authorList>
    </citation>
    <scope>NUCLEOTIDE SEQUENCE</scope>
    <source>
        <strain evidence="11">WLY-B-L2</strain>
    </source>
</reference>
<feature type="transmembrane region" description="Helical" evidence="10">
    <location>
        <begin position="38"/>
        <end position="59"/>
    </location>
</feature>
<evidence type="ECO:0000256" key="9">
    <source>
        <dbReference type="ARBA" id="ARBA00049940"/>
    </source>
</evidence>
<keyword evidence="2" id="KW-1003">Cell membrane</keyword>
<comment type="subcellular location">
    <subcellularLocation>
        <location evidence="1">Cell membrane</location>
        <topology evidence="1">Multi-pass membrane protein</topology>
    </subcellularLocation>
</comment>
<evidence type="ECO:0000256" key="3">
    <source>
        <dbReference type="ARBA" id="ARBA00022692"/>
    </source>
</evidence>
<keyword evidence="3 10" id="KW-0812">Transmembrane</keyword>
<comment type="function">
    <text evidence="9">Fluoride-specific ion channel. Important for reducing fluoride concentration in the cell, thus reducing its toxicity.</text>
</comment>
<dbReference type="InterPro" id="IPR003691">
    <property type="entry name" value="FluC"/>
</dbReference>
<evidence type="ECO:0000313" key="11">
    <source>
        <dbReference type="EMBL" id="MCC9296054.1"/>
    </source>
</evidence>
<keyword evidence="6" id="KW-0406">Ion transport</keyword>
<proteinExistence type="inferred from homology"/>
<name>A0ABS8NA69_9CLOT</name>
<sequence>MRKYIFIGLGGFFGAILRSFIKNTNILNHNTLIPFDTLFINISGSFMLAFILTTVIKYLKIDENIQLGISTGFVGTYTTFSTLCKEMVALITNNSTTPQYLMLLSHY</sequence>
<evidence type="ECO:0000256" key="6">
    <source>
        <dbReference type="ARBA" id="ARBA00023303"/>
    </source>
</evidence>
<dbReference type="Pfam" id="PF02537">
    <property type="entry name" value="CRCB"/>
    <property type="match status" value="1"/>
</dbReference>
<comment type="caution">
    <text evidence="11">The sequence shown here is derived from an EMBL/GenBank/DDBJ whole genome shotgun (WGS) entry which is preliminary data.</text>
</comment>
<evidence type="ECO:0000256" key="5">
    <source>
        <dbReference type="ARBA" id="ARBA00023136"/>
    </source>
</evidence>
<gene>
    <name evidence="11" type="ORF">LN736_14430</name>
</gene>